<organism evidence="11 12">
    <name type="scientific">Cardiobacterium hominis (strain ATCC 15826 / DSM 8339 / NCTC 10426 / 6573)</name>
    <dbReference type="NCBI Taxonomy" id="638300"/>
    <lineage>
        <taxon>Bacteria</taxon>
        <taxon>Pseudomonadati</taxon>
        <taxon>Pseudomonadota</taxon>
        <taxon>Gammaproteobacteria</taxon>
        <taxon>Cardiobacteriales</taxon>
        <taxon>Cardiobacteriaceae</taxon>
        <taxon>Cardiobacterium</taxon>
    </lineage>
</organism>
<dbReference type="HOGENOM" id="CLU_001570_17_7_6"/>
<evidence type="ECO:0000256" key="4">
    <source>
        <dbReference type="ARBA" id="ARBA00022691"/>
    </source>
</evidence>
<evidence type="ECO:0000256" key="8">
    <source>
        <dbReference type="ARBA" id="ARBA00040659"/>
    </source>
</evidence>
<dbReference type="InterPro" id="IPR017938">
    <property type="entry name" value="Riboflavin_synthase-like_b-brl"/>
</dbReference>
<accession>C8N8T7</accession>
<keyword evidence="12" id="KW-1185">Reference proteome</keyword>
<sequence length="436" mass="48585">MNPTLAYTLLAAQTLYWLYYLWQRRPRPARDDSALLLLYASQGGQAETLAKHLAQNLNTRAESLDAWHAHHPLKMLGGKTLILIASTTGDGDPPDNAIRFTRSLQKSGAALTDTRYHLLALGDKRYPHYCAYGHLLDQELERLGATRESPVTTVDNLDPQTIAYWQKQLGEHLQTTLDVPAQPPSVAATLASRSRLNPDSEQALYHLRLACPELAADTALIEITIPHKKDELRRQYSVASIAPDGSRGLDLIIRLQTHPDGTPGTGSHYLTQTLQPGEALKIRALTHHPAELPDAPRPLILIASGSGLAGILGILTRMEARYPAREHNLQHWLIYGERDPEHDRIYASCLEKQREDGVLAWLDRTYSRSKSREYAQQRLIDHADRLHAQLEAGAVIYICGSADKIGVGAQDTLRQILGEKTCDRLSKAGRIRLDTY</sequence>
<keyword evidence="5" id="KW-0813">Transport</keyword>
<evidence type="ECO:0000313" key="11">
    <source>
        <dbReference type="EMBL" id="EEV88923.1"/>
    </source>
</evidence>
<dbReference type="PANTHER" id="PTHR19384:SF84">
    <property type="entry name" value="METHIONINE SYNTHASE REDUCTASE"/>
    <property type="match status" value="1"/>
</dbReference>
<keyword evidence="3" id="KW-0288">FMN</keyword>
<evidence type="ECO:0000259" key="9">
    <source>
        <dbReference type="PROSITE" id="PS50902"/>
    </source>
</evidence>
<dbReference type="EMBL" id="ACKY01000046">
    <property type="protein sequence ID" value="EEV88923.1"/>
    <property type="molecule type" value="Genomic_DNA"/>
</dbReference>
<dbReference type="InterPro" id="IPR039261">
    <property type="entry name" value="FNR_nucleotide-bd"/>
</dbReference>
<dbReference type="PRINTS" id="PR00369">
    <property type="entry name" value="FLAVODOXIN"/>
</dbReference>
<dbReference type="SUPFAM" id="SSF63380">
    <property type="entry name" value="Riboflavin synthase domain-like"/>
    <property type="match status" value="1"/>
</dbReference>
<dbReference type="PROSITE" id="PS50902">
    <property type="entry name" value="FLAVODOXIN_LIKE"/>
    <property type="match status" value="1"/>
</dbReference>
<dbReference type="GO" id="GO:0050660">
    <property type="term" value="F:flavin adenine dinucleotide binding"/>
    <property type="evidence" value="ECO:0007669"/>
    <property type="project" value="TreeGrafter"/>
</dbReference>
<reference evidence="11 12" key="1">
    <citation type="submission" date="2009-08" db="EMBL/GenBank/DDBJ databases">
        <authorList>
            <person name="Qin X."/>
            <person name="Bachman B."/>
            <person name="Battles P."/>
            <person name="Bell A."/>
            <person name="Bess C."/>
            <person name="Bickham C."/>
            <person name="Chaboub L."/>
            <person name="Chen D."/>
            <person name="Coyle M."/>
            <person name="Deiros D.R."/>
            <person name="Dinh H."/>
            <person name="Forbes L."/>
            <person name="Fowler G."/>
            <person name="Francisco L."/>
            <person name="Fu Q."/>
            <person name="Gubbala S."/>
            <person name="Hale W."/>
            <person name="Han Y."/>
            <person name="Hemphill L."/>
            <person name="Highlander S.K."/>
            <person name="Hirani K."/>
            <person name="Hogues M."/>
            <person name="Jackson L."/>
            <person name="Jakkamsetti A."/>
            <person name="Javaid M."/>
            <person name="Jiang H."/>
            <person name="Korchina V."/>
            <person name="Kovar C."/>
            <person name="Lara F."/>
            <person name="Lee S."/>
            <person name="Mata R."/>
            <person name="Mathew T."/>
            <person name="Moen C."/>
            <person name="Morales K."/>
            <person name="Munidasa M."/>
            <person name="Nazareth L."/>
            <person name="Ngo R."/>
            <person name="Nguyen L."/>
            <person name="Okwuonu G."/>
            <person name="Ongeri F."/>
            <person name="Patil S."/>
            <person name="Petrosino J."/>
            <person name="Pham C."/>
            <person name="Pham P."/>
            <person name="Pu L.-L."/>
            <person name="Puazo M."/>
            <person name="Raj R."/>
            <person name="Reid J."/>
            <person name="Rouhana J."/>
            <person name="Saada N."/>
            <person name="Shang Y."/>
            <person name="Simmons D."/>
            <person name="Thornton R."/>
            <person name="Warren J."/>
            <person name="Weissenberger G."/>
            <person name="Zhang J."/>
            <person name="Zhang L."/>
            <person name="Zhou C."/>
            <person name="Zhu D."/>
            <person name="Muzny D."/>
            <person name="Worley K."/>
            <person name="Gibbs R."/>
        </authorList>
    </citation>
    <scope>NUCLEOTIDE SEQUENCE [LARGE SCALE GENOMIC DNA]</scope>
    <source>
        <strain evidence="12">ATCC 15826 / DSM 8339 / NCTC 10426 / 6573</strain>
    </source>
</reference>
<name>C8N8T7_CARH6</name>
<dbReference type="GO" id="GO:0050667">
    <property type="term" value="P:homocysteine metabolic process"/>
    <property type="evidence" value="ECO:0007669"/>
    <property type="project" value="TreeGrafter"/>
</dbReference>
<dbReference type="GO" id="GO:0005829">
    <property type="term" value="C:cytosol"/>
    <property type="evidence" value="ECO:0007669"/>
    <property type="project" value="TreeGrafter"/>
</dbReference>
<dbReference type="PROSITE" id="PS51384">
    <property type="entry name" value="FAD_FR"/>
    <property type="match status" value="1"/>
</dbReference>
<dbReference type="AlphaFoldDB" id="C8N8T7"/>
<evidence type="ECO:0000256" key="5">
    <source>
        <dbReference type="ARBA" id="ARBA00022982"/>
    </source>
</evidence>
<dbReference type="OrthoDB" id="9816402at2"/>
<dbReference type="PRINTS" id="PR00371">
    <property type="entry name" value="FPNCR"/>
</dbReference>
<proteinExistence type="predicted"/>
<keyword evidence="5" id="KW-0249">Electron transport</keyword>
<keyword evidence="6" id="KW-0486">Methionine biosynthesis</keyword>
<dbReference type="SUPFAM" id="SSF52343">
    <property type="entry name" value="Ferredoxin reductase-like, C-terminal NADP-linked domain"/>
    <property type="match status" value="1"/>
</dbReference>
<dbReference type="GO" id="GO:0010181">
    <property type="term" value="F:FMN binding"/>
    <property type="evidence" value="ECO:0007669"/>
    <property type="project" value="InterPro"/>
</dbReference>
<comment type="caution">
    <text evidence="11">The sequence shown here is derived from an EMBL/GenBank/DDBJ whole genome shotgun (WGS) entry which is preliminary data.</text>
</comment>
<evidence type="ECO:0000256" key="3">
    <source>
        <dbReference type="ARBA" id="ARBA00022643"/>
    </source>
</evidence>
<protein>
    <recommendedName>
        <fullName evidence="8">Methionine synthase reductase</fullName>
        <ecNumber evidence="7">1.16.1.8</ecNumber>
    </recommendedName>
</protein>
<evidence type="ECO:0000256" key="6">
    <source>
        <dbReference type="ARBA" id="ARBA00023167"/>
    </source>
</evidence>
<dbReference type="PANTHER" id="PTHR19384">
    <property type="entry name" value="NITRIC OXIDE SYNTHASE-RELATED"/>
    <property type="match status" value="1"/>
</dbReference>
<evidence type="ECO:0000313" key="12">
    <source>
        <dbReference type="Proteomes" id="UP000004870"/>
    </source>
</evidence>
<evidence type="ECO:0000256" key="7">
    <source>
        <dbReference type="ARBA" id="ARBA00039088"/>
    </source>
</evidence>
<keyword evidence="1" id="KW-0028">Amino-acid biosynthesis</keyword>
<dbReference type="InterPro" id="IPR008254">
    <property type="entry name" value="Flavodoxin/NO_synth"/>
</dbReference>
<dbReference type="InterPro" id="IPR001094">
    <property type="entry name" value="Flavdoxin-like"/>
</dbReference>
<keyword evidence="4" id="KW-0949">S-adenosyl-L-methionine</keyword>
<dbReference type="STRING" id="2718.CHUV0807_1213"/>
<gene>
    <name evidence="11" type="ORF">HMPREF0198_0915</name>
</gene>
<feature type="domain" description="Flavodoxin-like" evidence="9">
    <location>
        <begin position="35"/>
        <end position="170"/>
    </location>
</feature>
<feature type="domain" description="FAD-binding FR-type" evidence="10">
    <location>
        <begin position="144"/>
        <end position="296"/>
    </location>
</feature>
<dbReference type="GO" id="GO:0009086">
    <property type="term" value="P:methionine biosynthetic process"/>
    <property type="evidence" value="ECO:0007669"/>
    <property type="project" value="UniProtKB-KW"/>
</dbReference>
<dbReference type="Pfam" id="PF00258">
    <property type="entry name" value="Flavodoxin_1"/>
    <property type="match status" value="1"/>
</dbReference>
<dbReference type="EC" id="1.16.1.8" evidence="7"/>
<evidence type="ECO:0000259" key="10">
    <source>
        <dbReference type="PROSITE" id="PS51384"/>
    </source>
</evidence>
<dbReference type="Gene3D" id="2.40.30.10">
    <property type="entry name" value="Translation factors"/>
    <property type="match status" value="1"/>
</dbReference>
<keyword evidence="2" id="KW-0285">Flavoprotein</keyword>
<dbReference type="InterPro" id="IPR029039">
    <property type="entry name" value="Flavoprotein-like_sf"/>
</dbReference>
<dbReference type="InterPro" id="IPR001709">
    <property type="entry name" value="Flavoprot_Pyr_Nucl_cyt_Rdtase"/>
</dbReference>
<dbReference type="Gene3D" id="3.40.50.80">
    <property type="entry name" value="Nucleotide-binding domain of ferredoxin-NADP reductase (FNR) module"/>
    <property type="match status" value="1"/>
</dbReference>
<dbReference type="InterPro" id="IPR001433">
    <property type="entry name" value="OxRdtase_FAD/NAD-bd"/>
</dbReference>
<dbReference type="Pfam" id="PF00175">
    <property type="entry name" value="NAD_binding_1"/>
    <property type="match status" value="1"/>
</dbReference>
<dbReference type="Proteomes" id="UP000004870">
    <property type="component" value="Unassembled WGS sequence"/>
</dbReference>
<dbReference type="InterPro" id="IPR017927">
    <property type="entry name" value="FAD-bd_FR_type"/>
</dbReference>
<evidence type="ECO:0000256" key="1">
    <source>
        <dbReference type="ARBA" id="ARBA00022605"/>
    </source>
</evidence>
<dbReference type="GO" id="GO:0030586">
    <property type="term" value="F:[methionine synthase] reductase (NADPH) activity"/>
    <property type="evidence" value="ECO:0007669"/>
    <property type="project" value="UniProtKB-EC"/>
</dbReference>
<dbReference type="Gene3D" id="3.40.50.360">
    <property type="match status" value="1"/>
</dbReference>
<evidence type="ECO:0000256" key="2">
    <source>
        <dbReference type="ARBA" id="ARBA00022630"/>
    </source>
</evidence>
<dbReference type="SUPFAM" id="SSF52218">
    <property type="entry name" value="Flavoproteins"/>
    <property type="match status" value="1"/>
</dbReference>